<evidence type="ECO:0000313" key="2">
    <source>
        <dbReference type="EMBL" id="RXK11456.1"/>
    </source>
</evidence>
<keyword evidence="1" id="KW-1133">Transmembrane helix</keyword>
<organism evidence="2 3">
    <name type="scientific">Halarcobacter mediterraneus</name>
    <dbReference type="NCBI Taxonomy" id="2023153"/>
    <lineage>
        <taxon>Bacteria</taxon>
        <taxon>Pseudomonadati</taxon>
        <taxon>Campylobacterota</taxon>
        <taxon>Epsilonproteobacteria</taxon>
        <taxon>Campylobacterales</taxon>
        <taxon>Arcobacteraceae</taxon>
        <taxon>Halarcobacter</taxon>
    </lineage>
</organism>
<dbReference type="AlphaFoldDB" id="A0A4Q1AZ93"/>
<sequence>MKVKKTRPSDGVIINNIFTFATIVMISITIVLYTTFIVEKKTKLLPKLDCEKDISTFVRVNDKTILKKSIKALNNGYYKIEGSILKAQKNSKITKIITIEEINKIFKDYIKTPPKKNLEKFLKIKYEIIENDLDSTAKLNAGSIMTSFRINSKEIFFIKTDIKFLYNNAIKENIQCAIKVYDNYVKNY</sequence>
<keyword evidence="3" id="KW-1185">Reference proteome</keyword>
<evidence type="ECO:0000256" key="1">
    <source>
        <dbReference type="SAM" id="Phobius"/>
    </source>
</evidence>
<dbReference type="RefSeq" id="WP_129062704.1">
    <property type="nucleotide sequence ID" value="NZ_NXIE01000009.1"/>
</dbReference>
<dbReference type="EMBL" id="NXIE01000009">
    <property type="protein sequence ID" value="RXK11456.1"/>
    <property type="molecule type" value="Genomic_DNA"/>
</dbReference>
<accession>A0A4Q1AZ93</accession>
<protein>
    <submittedName>
        <fullName evidence="2">Uncharacterized protein</fullName>
    </submittedName>
</protein>
<proteinExistence type="predicted"/>
<feature type="transmembrane region" description="Helical" evidence="1">
    <location>
        <begin position="12"/>
        <end position="38"/>
    </location>
</feature>
<evidence type="ECO:0000313" key="3">
    <source>
        <dbReference type="Proteomes" id="UP000289718"/>
    </source>
</evidence>
<name>A0A4Q1AZ93_9BACT</name>
<keyword evidence="1" id="KW-0472">Membrane</keyword>
<comment type="caution">
    <text evidence="2">The sequence shown here is derived from an EMBL/GenBank/DDBJ whole genome shotgun (WGS) entry which is preliminary data.</text>
</comment>
<reference evidence="2 3" key="1">
    <citation type="submission" date="2017-09" db="EMBL/GenBank/DDBJ databases">
        <title>Genomics of the genus Arcobacter.</title>
        <authorList>
            <person name="Perez-Cataluna A."/>
            <person name="Figueras M.J."/>
            <person name="Salas-Masso N."/>
        </authorList>
    </citation>
    <scope>NUCLEOTIDE SEQUENCE [LARGE SCALE GENOMIC DNA]</scope>
    <source>
        <strain evidence="2 3">F156-34</strain>
    </source>
</reference>
<gene>
    <name evidence="2" type="ORF">CP965_13865</name>
</gene>
<keyword evidence="1" id="KW-0812">Transmembrane</keyword>
<dbReference type="OrthoDB" id="5343209at2"/>
<dbReference type="Proteomes" id="UP000289718">
    <property type="component" value="Unassembled WGS sequence"/>
</dbReference>